<organism evidence="2 3">
    <name type="scientific">Candidatus Anaerobutyricum stercoripullorum</name>
    <dbReference type="NCBI Taxonomy" id="2838456"/>
    <lineage>
        <taxon>Bacteria</taxon>
        <taxon>Bacillati</taxon>
        <taxon>Bacillota</taxon>
        <taxon>Clostridia</taxon>
        <taxon>Lachnospirales</taxon>
        <taxon>Lachnospiraceae</taxon>
        <taxon>Anaerobutyricum</taxon>
    </lineage>
</organism>
<dbReference type="SUPFAM" id="SSF55120">
    <property type="entry name" value="Pseudouridine synthase"/>
    <property type="match status" value="1"/>
</dbReference>
<proteinExistence type="predicted"/>
<sequence>VGRGFYEPERVKEILESRKRTEAGVTAPPQGLVLTEIKYM</sequence>
<dbReference type="GO" id="GO:0140098">
    <property type="term" value="F:catalytic activity, acting on RNA"/>
    <property type="evidence" value="ECO:0007669"/>
    <property type="project" value="UniProtKB-ARBA"/>
</dbReference>
<comment type="caution">
    <text evidence="2">The sequence shown here is derived from an EMBL/GenBank/DDBJ whole genome shotgun (WGS) entry which is preliminary data.</text>
</comment>
<dbReference type="EMBL" id="DXEQ01000244">
    <property type="protein sequence ID" value="HIX72998.1"/>
    <property type="molecule type" value="Genomic_DNA"/>
</dbReference>
<evidence type="ECO:0000313" key="2">
    <source>
        <dbReference type="EMBL" id="HIX72998.1"/>
    </source>
</evidence>
<evidence type="ECO:0000259" key="1">
    <source>
        <dbReference type="Pfam" id="PF01416"/>
    </source>
</evidence>
<evidence type="ECO:0000313" key="3">
    <source>
        <dbReference type="Proteomes" id="UP000886805"/>
    </source>
</evidence>
<dbReference type="InterPro" id="IPR020097">
    <property type="entry name" value="PsdUridine_synth_TruA_a/b_dom"/>
</dbReference>
<dbReference type="GO" id="GO:0009982">
    <property type="term" value="F:pseudouridine synthase activity"/>
    <property type="evidence" value="ECO:0007669"/>
    <property type="project" value="InterPro"/>
</dbReference>
<dbReference type="Pfam" id="PF01416">
    <property type="entry name" value="PseudoU_synth_1"/>
    <property type="match status" value="1"/>
</dbReference>
<dbReference type="InterPro" id="IPR020103">
    <property type="entry name" value="PsdUridine_synth_cat_dom_sf"/>
</dbReference>
<dbReference type="GO" id="GO:0006396">
    <property type="term" value="P:RNA processing"/>
    <property type="evidence" value="ECO:0007669"/>
    <property type="project" value="UniProtKB-ARBA"/>
</dbReference>
<dbReference type="Gene3D" id="3.30.70.660">
    <property type="entry name" value="Pseudouridine synthase I, catalytic domain, C-terminal subdomain"/>
    <property type="match status" value="1"/>
</dbReference>
<name>A0A9D1X4W2_9FIRM</name>
<protein>
    <submittedName>
        <fullName evidence="2">tRNA pseudouridine(38-40) synthase TruA</fullName>
    </submittedName>
</protein>
<gene>
    <name evidence="2" type="ORF">H9849_08250</name>
</gene>
<dbReference type="InterPro" id="IPR020095">
    <property type="entry name" value="PsdUridine_synth_TruA_C"/>
</dbReference>
<dbReference type="GO" id="GO:0003723">
    <property type="term" value="F:RNA binding"/>
    <property type="evidence" value="ECO:0007669"/>
    <property type="project" value="InterPro"/>
</dbReference>
<feature type="domain" description="Pseudouridine synthase I TruA alpha/beta" evidence="1">
    <location>
        <begin position="1"/>
        <end position="39"/>
    </location>
</feature>
<reference evidence="2" key="2">
    <citation type="submission" date="2021-04" db="EMBL/GenBank/DDBJ databases">
        <authorList>
            <person name="Gilroy R."/>
        </authorList>
    </citation>
    <scope>NUCLEOTIDE SEQUENCE</scope>
    <source>
        <strain evidence="2">ChiSxjej3B15-1167</strain>
    </source>
</reference>
<feature type="non-terminal residue" evidence="2">
    <location>
        <position position="1"/>
    </location>
</feature>
<dbReference type="GO" id="GO:0001522">
    <property type="term" value="P:pseudouridine synthesis"/>
    <property type="evidence" value="ECO:0007669"/>
    <property type="project" value="InterPro"/>
</dbReference>
<dbReference type="AlphaFoldDB" id="A0A9D1X4W2"/>
<dbReference type="Proteomes" id="UP000886805">
    <property type="component" value="Unassembled WGS sequence"/>
</dbReference>
<reference evidence="2" key="1">
    <citation type="journal article" date="2021" name="PeerJ">
        <title>Extensive microbial diversity within the chicken gut microbiome revealed by metagenomics and culture.</title>
        <authorList>
            <person name="Gilroy R."/>
            <person name="Ravi A."/>
            <person name="Getino M."/>
            <person name="Pursley I."/>
            <person name="Horton D.L."/>
            <person name="Alikhan N.F."/>
            <person name="Baker D."/>
            <person name="Gharbi K."/>
            <person name="Hall N."/>
            <person name="Watson M."/>
            <person name="Adriaenssens E.M."/>
            <person name="Foster-Nyarko E."/>
            <person name="Jarju S."/>
            <person name="Secka A."/>
            <person name="Antonio M."/>
            <person name="Oren A."/>
            <person name="Chaudhuri R.R."/>
            <person name="La Ragione R."/>
            <person name="Hildebrand F."/>
            <person name="Pallen M.J."/>
        </authorList>
    </citation>
    <scope>NUCLEOTIDE SEQUENCE</scope>
    <source>
        <strain evidence="2">ChiSxjej3B15-1167</strain>
    </source>
</reference>
<accession>A0A9D1X4W2</accession>